<evidence type="ECO:0000313" key="2">
    <source>
        <dbReference type="Proteomes" id="UP001523369"/>
    </source>
</evidence>
<dbReference type="RefSeq" id="WP_253244013.1">
    <property type="nucleotide sequence ID" value="NZ_JAMYJR010000076.1"/>
</dbReference>
<organism evidence="1 2">
    <name type="scientific">Paractinoplanes aksuensis</name>
    <dbReference type="NCBI Taxonomy" id="2939490"/>
    <lineage>
        <taxon>Bacteria</taxon>
        <taxon>Bacillati</taxon>
        <taxon>Actinomycetota</taxon>
        <taxon>Actinomycetes</taxon>
        <taxon>Micromonosporales</taxon>
        <taxon>Micromonosporaceae</taxon>
        <taxon>Paractinoplanes</taxon>
    </lineage>
</organism>
<accession>A0ABT1E4E9</accession>
<proteinExistence type="predicted"/>
<name>A0ABT1E4E9_9ACTN</name>
<gene>
    <name evidence="1" type="ORF">M1L60_46320</name>
</gene>
<sequence>MSWWPFRDEQAFWVWAMDPFAELDSQDEDLLLYDVAGFDLLIAAAGWADCPKRDLCLIVLEDYSRLLAWQRRPDDLAALRAAAQRASRQVHPLVNRWAAYALRLLAHVEREGQVNRESAVSMATDLLATPTTQGRVELNLATVQKGRLWECSHRLESRHLYINRRTGAWQIYPPQAATPALLSAL</sequence>
<keyword evidence="2" id="KW-1185">Reference proteome</keyword>
<evidence type="ECO:0000313" key="1">
    <source>
        <dbReference type="EMBL" id="MCO8278012.1"/>
    </source>
</evidence>
<dbReference type="EMBL" id="JAMYJR010000076">
    <property type="protein sequence ID" value="MCO8278012.1"/>
    <property type="molecule type" value="Genomic_DNA"/>
</dbReference>
<comment type="caution">
    <text evidence="1">The sequence shown here is derived from an EMBL/GenBank/DDBJ whole genome shotgun (WGS) entry which is preliminary data.</text>
</comment>
<evidence type="ECO:0008006" key="3">
    <source>
        <dbReference type="Google" id="ProtNLM"/>
    </source>
</evidence>
<dbReference type="Proteomes" id="UP001523369">
    <property type="component" value="Unassembled WGS sequence"/>
</dbReference>
<reference evidence="1 2" key="1">
    <citation type="submission" date="2022-06" db="EMBL/GenBank/DDBJ databases">
        <title>New Species of the Genus Actinoplanes, ActinopZanes ferrugineus.</title>
        <authorList>
            <person name="Ding P."/>
        </authorList>
    </citation>
    <scope>NUCLEOTIDE SEQUENCE [LARGE SCALE GENOMIC DNA]</scope>
    <source>
        <strain evidence="1 2">TRM88003</strain>
    </source>
</reference>
<protein>
    <recommendedName>
        <fullName evidence="3">DUF2285 domain-containing protein</fullName>
    </recommendedName>
</protein>